<feature type="transmembrane region" description="Helical" evidence="1">
    <location>
        <begin position="6"/>
        <end position="24"/>
    </location>
</feature>
<evidence type="ECO:0000313" key="3">
    <source>
        <dbReference type="Proteomes" id="UP000427108"/>
    </source>
</evidence>
<evidence type="ECO:0000256" key="1">
    <source>
        <dbReference type="SAM" id="Phobius"/>
    </source>
</evidence>
<organism evidence="2 3">
    <name type="scientific">Klebsiella oxytoca</name>
    <dbReference type="NCBI Taxonomy" id="571"/>
    <lineage>
        <taxon>Bacteria</taxon>
        <taxon>Pseudomonadati</taxon>
        <taxon>Pseudomonadota</taxon>
        <taxon>Gammaproteobacteria</taxon>
        <taxon>Enterobacterales</taxon>
        <taxon>Enterobacteriaceae</taxon>
        <taxon>Klebsiella/Raoultella group</taxon>
        <taxon>Klebsiella</taxon>
    </lineage>
</organism>
<keyword evidence="1" id="KW-0472">Membrane</keyword>
<accession>A0A6B8MMN4</accession>
<dbReference type="Proteomes" id="UP000427108">
    <property type="component" value="Chromosome"/>
</dbReference>
<proteinExistence type="predicted"/>
<gene>
    <name evidence="2" type="ORF">GJ746_10260</name>
</gene>
<dbReference type="OrthoDB" id="6631373at2"/>
<reference evidence="2 3" key="1">
    <citation type="submission" date="2019-11" db="EMBL/GenBank/DDBJ databases">
        <title>Isolation and Application of One Kind of P-Hydroxybenzoic Acid Degrading Bacterium in Mitigating Cropping Obstacle of Cucumber.</title>
        <authorList>
            <person name="Wu F."/>
            <person name="An Y."/>
        </authorList>
    </citation>
    <scope>NUCLEOTIDE SEQUENCE [LARGE SCALE GENOMIC DNA]</scope>
    <source>
        <strain evidence="2 3">P620</strain>
    </source>
</reference>
<protein>
    <submittedName>
        <fullName evidence="2">Uncharacterized protein</fullName>
    </submittedName>
</protein>
<sequence>MDSPLIISLIMLIATVGVVLWSQLCLPQLSGTRNVLFILCLFLGIGSAASCLFHLLYLLFVGQNAQGDISLIGTLITVAALWKPLNYVIGLLDDISARYRGERKGQAGPRSKK</sequence>
<feature type="transmembrane region" description="Helical" evidence="1">
    <location>
        <begin position="36"/>
        <end position="57"/>
    </location>
</feature>
<feature type="transmembrane region" description="Helical" evidence="1">
    <location>
        <begin position="69"/>
        <end position="92"/>
    </location>
</feature>
<evidence type="ECO:0000313" key="2">
    <source>
        <dbReference type="EMBL" id="QGN37662.1"/>
    </source>
</evidence>
<dbReference type="RefSeq" id="WP_154680093.1">
    <property type="nucleotide sequence ID" value="NZ_CP046115.1"/>
</dbReference>
<dbReference type="EMBL" id="CP046115">
    <property type="protein sequence ID" value="QGN37662.1"/>
    <property type="molecule type" value="Genomic_DNA"/>
</dbReference>
<keyword evidence="1" id="KW-0812">Transmembrane</keyword>
<name>A0A6B8MMN4_KLEOX</name>
<dbReference type="AlphaFoldDB" id="A0A6B8MMN4"/>
<keyword evidence="1" id="KW-1133">Transmembrane helix</keyword>